<evidence type="ECO:0000259" key="3">
    <source>
        <dbReference type="Pfam" id="PF05050"/>
    </source>
</evidence>
<dbReference type="Pfam" id="PF13181">
    <property type="entry name" value="TPR_8"/>
    <property type="match status" value="1"/>
</dbReference>
<feature type="repeat" description="TPR" evidence="1">
    <location>
        <begin position="109"/>
        <end position="142"/>
    </location>
</feature>
<dbReference type="Gene3D" id="3.40.50.150">
    <property type="entry name" value="Vaccinia Virus protein VP39"/>
    <property type="match status" value="1"/>
</dbReference>
<evidence type="ECO:0000259" key="2">
    <source>
        <dbReference type="Pfam" id="PF04765"/>
    </source>
</evidence>
<keyword evidence="4" id="KW-0489">Methyltransferase</keyword>
<protein>
    <submittedName>
        <fullName evidence="4">FkbM family methyltransferase</fullName>
    </submittedName>
</protein>
<dbReference type="NCBIfam" id="TIGR01444">
    <property type="entry name" value="fkbM_fam"/>
    <property type="match status" value="1"/>
</dbReference>
<evidence type="ECO:0000256" key="1">
    <source>
        <dbReference type="PROSITE-ProRule" id="PRU00339"/>
    </source>
</evidence>
<feature type="repeat" description="TPR" evidence="1">
    <location>
        <begin position="520"/>
        <end position="553"/>
    </location>
</feature>
<dbReference type="SMART" id="SM00028">
    <property type="entry name" value="TPR"/>
    <property type="match status" value="5"/>
</dbReference>
<dbReference type="InterPro" id="IPR029063">
    <property type="entry name" value="SAM-dependent_MTases_sf"/>
</dbReference>
<dbReference type="InterPro" id="IPR011990">
    <property type="entry name" value="TPR-like_helical_dom_sf"/>
</dbReference>
<dbReference type="InterPro" id="IPR019734">
    <property type="entry name" value="TPR_rpt"/>
</dbReference>
<feature type="domain" description="TOD1/MUCI70 glycosyltransferase-like" evidence="2">
    <location>
        <begin position="1401"/>
        <end position="1550"/>
    </location>
</feature>
<dbReference type="SUPFAM" id="SSF53335">
    <property type="entry name" value="S-adenosyl-L-methionine-dependent methyltransferases"/>
    <property type="match status" value="1"/>
</dbReference>
<dbReference type="InterPro" id="IPR006342">
    <property type="entry name" value="FkbM_mtfrase"/>
</dbReference>
<dbReference type="PANTHER" id="PTHR34203:SF15">
    <property type="entry name" value="SLL1173 PROTEIN"/>
    <property type="match status" value="1"/>
</dbReference>
<dbReference type="SUPFAM" id="SSF48452">
    <property type="entry name" value="TPR-like"/>
    <property type="match status" value="2"/>
</dbReference>
<feature type="repeat" description="TPR" evidence="1">
    <location>
        <begin position="590"/>
        <end position="623"/>
    </location>
</feature>
<proteinExistence type="predicted"/>
<keyword evidence="4" id="KW-0808">Transferase</keyword>
<name>A0A5C7WNA8_METME</name>
<evidence type="ECO:0000313" key="4">
    <source>
        <dbReference type="EMBL" id="TXI38472.1"/>
    </source>
</evidence>
<feature type="domain" description="Methyltransferase FkbM" evidence="3">
    <location>
        <begin position="1840"/>
        <end position="2002"/>
    </location>
</feature>
<sequence>MSATVQAFTHIIDQAWQAVFKRQLSQAIQFAQQAANIAPESAEVTHLLGVIASRDGRADLALPLLQKALNTEITERRLRDMAEALVLAKQPQAALTAIQQGISQFGENAASLGLLAAIHTALEDFEAASNAANKAIYLQPESLHWQTTLSFCDLIQGHLTSGLPAFTFRDQTLVEHGRCPALHVMKTPGELWLKNEQGPGDTLFFLCHARKMVEMGWKLHVQTHAKMQKILQSTGLFASVEIAFTCPPHGLWINIGDLPLAAMQIGLPPLAPPLTLKADPKLCTKIEKILHKFGPPPYIAVTWRGGVQGKKIRAGTRMGDRYIDSFSLGKTLSSIKATIISVQRLPDKQECKAFEKGLGRPYLDLSRLNDNLPEMLALMSILDDYIGVPNTNHHLREALVKPSRMVINRPYEDWRWGIDGNAQWYPMATCYRQSNEGDLTDVFEQITKDLAGLYLRTQHSTVAEVDVPKQSSAEQNLTSEMPTTEIDTWLAEGWQAVNKNDIQTAISQAQKALAASPESPQAYHLLGWAAMRDLKLDLAIHLLQKACSLAPNDGRVIGDLVRALTANNLPENAISIATDALTKESTRNRSSIYYGRAACYLNQNQLVEAIADYQQCMQINPNRLDAQEYCGMARLKLGEARLGFREYSARKVAQRPELLNDWCCPVLTPQHKDSRILIKRDMGLGDELTYLRYLPWLTQAGIQVDYWCGKKLKPLLERMGYLRHVFSDSNPPPASDEYDLSFIINDLPVAVEQLGAPEIAPPLPLTPRIDLVEKWQAWLESKGPAPYIGINWKAGVGTQGSGNIFSKLAKAVEVTPFAKALSQVEGTFISLQRNVLSDELKQVEQILGAPLHDVTALTDDLEDLLALLSLLDENIGVSNTNMHLRASLDKGSRVMVQTANGDWRWGLQGNQSVWFTNSIVYRQADNGSWEEALQQLQHDLKTIYATRQPMPSKVVKNTELPTLITNSKRLIWLSAGAIKHVDGRYTSELASTRYRVIAPAQALTEHGWHSEFVTEELSQVMGGWGSSVPQAGDTLIVSKVFTEHALSLAKDAKNRGAKVVVDFCDNLFDHPQRGPLQQALLRIADTVVAATEGMAYAINKHSRRVDAVISDPVEFEFRQPSFSPKKHLQLLWFGHAVNLDTVKAFLPALEGYSKKQRLLLNLVTSLPNGEQDLSKLLPEHSTLNVAYIPWSIEATQQAIKQADLVLIPVLSSQFKSAKSPNRLLEPLQSGRMVVAGPLPAYLPFADSAWIGENLIEGIEWCLSHPQEVLARIQQGQADIASHFTPQAIALEWNNLLSGNKSVVNPDRVQLNQPPSTLESYFQVQEAARILNINNQSETLIKQNYFNHYPVKYTNPTGKVAVYTAIFGGYDTAPILNYIDPQLDYILYTDQPDFAAPSPWQVRVVPAVFVDPQMDARRIKVLSHLFLADYTITVWIDGNFTLEKLTLELVQDIASRAPVSLCKHQFRNCIYDEAIEILKRGIDASTPVLKQIQYYQAHAFPRQYGLHATSFLVRNQIDPHTIKMNMRWWEVLATNSKRDQLSFDFVRWEQNAPVMTLPWNLRENTLYFWGKSGERKHQVDVRRNDEHEGRALNYQTTPVSTPHAYQPTFDQWHALFVRELNALNQVLLNETGSVNPSVLYTHTTTSPQTLPDPRLGIQQRNLLSKLCQAKSILQIGFDGGHLALMAIHHSGAKVVVVDEHLDEYKQAAVDYLIKQHPKRFATFRQQEIIQLDESVFDLVCVNSVESNRHQEIVQKLNNLSKKTVFATYIYTANPHHYDVKITDTPSKKSKQIDETSYAKSVYGVWLKNRSGDLTWKFAVQGKYGFYYSDWLKKQQASIFIDIGANIGLYSLIAGTNHNFKAIYSFEPHPDTYQYLTDNIKINQVNNCIPYKLAISHKSEKQTIHVKPNHSGVATLRDVKSSEGYQSSIEIECIDEIKLDTLIHNPNNLPITIKIDVEGFELVVLQTLIKTSFWRNVKSIYYEVDESYLDYKKVESLLLSEGFIFEAKNGSGEHYDLMFARK</sequence>
<reference evidence="4 5" key="1">
    <citation type="submission" date="2018-09" db="EMBL/GenBank/DDBJ databases">
        <title>Metagenome Assembled Genomes from an Advanced Water Purification Facility.</title>
        <authorList>
            <person name="Stamps B.W."/>
            <person name="Spear J.R."/>
        </authorList>
    </citation>
    <scope>NUCLEOTIDE SEQUENCE [LARGE SCALE GENOMIC DNA]</scope>
    <source>
        <strain evidence="4">Bin_42_2</strain>
    </source>
</reference>
<dbReference type="Gene3D" id="1.25.40.10">
    <property type="entry name" value="Tetratricopeptide repeat domain"/>
    <property type="match status" value="2"/>
</dbReference>
<organism evidence="4 5">
    <name type="scientific">Methylophilus methylotrophus</name>
    <name type="common">Bacterium W3A1</name>
    <dbReference type="NCBI Taxonomy" id="17"/>
    <lineage>
        <taxon>Bacteria</taxon>
        <taxon>Pseudomonadati</taxon>
        <taxon>Pseudomonadota</taxon>
        <taxon>Betaproteobacteria</taxon>
        <taxon>Nitrosomonadales</taxon>
        <taxon>Methylophilaceae</taxon>
        <taxon>Methylophilus</taxon>
    </lineage>
</organism>
<gene>
    <name evidence="4" type="ORF">E6Q51_01010</name>
</gene>
<dbReference type="SUPFAM" id="SSF53756">
    <property type="entry name" value="UDP-Glycosyltransferase/glycogen phosphorylase"/>
    <property type="match status" value="1"/>
</dbReference>
<dbReference type="PROSITE" id="PS50005">
    <property type="entry name" value="TPR"/>
    <property type="match status" value="3"/>
</dbReference>
<dbReference type="Proteomes" id="UP000321374">
    <property type="component" value="Unassembled WGS sequence"/>
</dbReference>
<comment type="caution">
    <text evidence="4">The sequence shown here is derived from an EMBL/GenBank/DDBJ whole genome shotgun (WGS) entry which is preliminary data.</text>
</comment>
<dbReference type="GO" id="GO:0008168">
    <property type="term" value="F:methyltransferase activity"/>
    <property type="evidence" value="ECO:0007669"/>
    <property type="project" value="UniProtKB-KW"/>
</dbReference>
<dbReference type="Pfam" id="PF04765">
    <property type="entry name" value="TOD1_MUCI70"/>
    <property type="match status" value="1"/>
</dbReference>
<dbReference type="Pfam" id="PF00515">
    <property type="entry name" value="TPR_1"/>
    <property type="match status" value="1"/>
</dbReference>
<dbReference type="Pfam" id="PF13432">
    <property type="entry name" value="TPR_16"/>
    <property type="match status" value="1"/>
</dbReference>
<dbReference type="EMBL" id="SSGG01000019">
    <property type="protein sequence ID" value="TXI38472.1"/>
    <property type="molecule type" value="Genomic_DNA"/>
</dbReference>
<dbReference type="InterPro" id="IPR048354">
    <property type="entry name" value="TOD1_MUCI70_glycTrfase_dom"/>
</dbReference>
<dbReference type="GO" id="GO:0032259">
    <property type="term" value="P:methylation"/>
    <property type="evidence" value="ECO:0007669"/>
    <property type="project" value="UniProtKB-KW"/>
</dbReference>
<keyword evidence="1" id="KW-0802">TPR repeat</keyword>
<dbReference type="Pfam" id="PF05050">
    <property type="entry name" value="Methyltransf_21"/>
    <property type="match status" value="1"/>
</dbReference>
<dbReference type="PANTHER" id="PTHR34203">
    <property type="entry name" value="METHYLTRANSFERASE, FKBM FAMILY PROTEIN"/>
    <property type="match status" value="1"/>
</dbReference>
<accession>A0A5C7WNA8</accession>
<dbReference type="InterPro" id="IPR052514">
    <property type="entry name" value="SAM-dependent_MTase"/>
</dbReference>
<evidence type="ECO:0000313" key="5">
    <source>
        <dbReference type="Proteomes" id="UP000321374"/>
    </source>
</evidence>